<dbReference type="Proteomes" id="UP000275076">
    <property type="component" value="Unassembled WGS sequence"/>
</dbReference>
<keyword evidence="5 12" id="KW-0378">Hydrolase</keyword>
<evidence type="ECO:0000256" key="3">
    <source>
        <dbReference type="ARBA" id="ARBA00022723"/>
    </source>
</evidence>
<feature type="binding site" evidence="12">
    <location>
        <position position="518"/>
    </location>
    <ligand>
        <name>Zn(2+)</name>
        <dbReference type="ChEBI" id="CHEBI:29105"/>
        <label>2</label>
    </ligand>
</feature>
<feature type="binding site" evidence="12">
    <location>
        <position position="536"/>
    </location>
    <ligand>
        <name>Zn(2+)</name>
        <dbReference type="ChEBI" id="CHEBI:29105"/>
        <label>2</label>
    </ligand>
</feature>
<comment type="function">
    <text evidence="12">Initiates the restart of stalled replication forks, which reloads the replicative helicase on sites other than the origin of replication. Recognizes and binds to abandoned replication forks and remodels them to uncover a helicase loading site. Promotes assembly of the primosome at these replication forks.</text>
</comment>
<dbReference type="SUPFAM" id="SSF52540">
    <property type="entry name" value="P-loop containing nucleoside triphosphate hydrolases"/>
    <property type="match status" value="2"/>
</dbReference>
<feature type="binding site" evidence="12">
    <location>
        <position position="552"/>
    </location>
    <ligand>
        <name>Zn(2+)</name>
        <dbReference type="ChEBI" id="CHEBI:29105"/>
        <label>1</label>
    </ligand>
</feature>
<evidence type="ECO:0000256" key="10">
    <source>
        <dbReference type="ARBA" id="ARBA00023235"/>
    </source>
</evidence>
<feature type="domain" description="Helicase C-terminal" evidence="14">
    <location>
        <begin position="544"/>
        <end position="703"/>
    </location>
</feature>
<dbReference type="InterPro" id="IPR005259">
    <property type="entry name" value="PriA"/>
</dbReference>
<dbReference type="GO" id="GO:0006270">
    <property type="term" value="P:DNA replication initiation"/>
    <property type="evidence" value="ECO:0007669"/>
    <property type="project" value="TreeGrafter"/>
</dbReference>
<evidence type="ECO:0000256" key="9">
    <source>
        <dbReference type="ARBA" id="ARBA00023125"/>
    </source>
</evidence>
<dbReference type="SMART" id="SM00490">
    <property type="entry name" value="HELICc"/>
    <property type="match status" value="1"/>
</dbReference>
<gene>
    <name evidence="12 15" type="primary">priA</name>
    <name evidence="15" type="ORF">D7Z54_21565</name>
</gene>
<keyword evidence="1 12" id="KW-0639">Primosome</keyword>
<keyword evidence="3 12" id="KW-0479">Metal-binding</keyword>
<dbReference type="InterPro" id="IPR041236">
    <property type="entry name" value="PriA_C"/>
</dbReference>
<dbReference type="PROSITE" id="PS51194">
    <property type="entry name" value="HELICASE_CTER"/>
    <property type="match status" value="1"/>
</dbReference>
<evidence type="ECO:0000256" key="7">
    <source>
        <dbReference type="ARBA" id="ARBA00022833"/>
    </source>
</evidence>
<dbReference type="NCBIfam" id="TIGR00595">
    <property type="entry name" value="priA"/>
    <property type="match status" value="1"/>
</dbReference>
<dbReference type="NCBIfam" id="NF004066">
    <property type="entry name" value="PRK05580.1-3"/>
    <property type="match status" value="1"/>
</dbReference>
<evidence type="ECO:0000256" key="8">
    <source>
        <dbReference type="ARBA" id="ARBA00022840"/>
    </source>
</evidence>
<feature type="binding site" evidence="12">
    <location>
        <position position="521"/>
    </location>
    <ligand>
        <name>Zn(2+)</name>
        <dbReference type="ChEBI" id="CHEBI:29105"/>
        <label>2</label>
    </ligand>
</feature>
<dbReference type="EC" id="5.6.2.4" evidence="12"/>
<dbReference type="InterPro" id="IPR011545">
    <property type="entry name" value="DEAD/DEAH_box_helicase_dom"/>
</dbReference>
<dbReference type="FunFam" id="3.40.1440.60:FF:000001">
    <property type="entry name" value="Primosomal protein N"/>
    <property type="match status" value="1"/>
</dbReference>
<reference evidence="15 16" key="1">
    <citation type="submission" date="2018-10" db="EMBL/GenBank/DDBJ databases">
        <title>Draft genome sequence of Bacillus salarius IM0101, isolated from a hypersaline soil in Inner Mongolia, China.</title>
        <authorList>
            <person name="Yamprayoonswat W."/>
            <person name="Boonvisut S."/>
            <person name="Jumpathong W."/>
            <person name="Sittihan S."/>
            <person name="Ruangsuj P."/>
            <person name="Wanthongcharoen S."/>
            <person name="Thongpramul N."/>
            <person name="Pimmason S."/>
            <person name="Yu B."/>
            <person name="Yasawong M."/>
        </authorList>
    </citation>
    <scope>NUCLEOTIDE SEQUENCE [LARGE SCALE GENOMIC DNA]</scope>
    <source>
        <strain evidence="15 16">IM0101</strain>
    </source>
</reference>
<dbReference type="PANTHER" id="PTHR30580:SF0">
    <property type="entry name" value="PRIMOSOMAL PROTEIN N"/>
    <property type="match status" value="1"/>
</dbReference>
<feature type="binding site" evidence="12">
    <location>
        <position position="539"/>
    </location>
    <ligand>
        <name>Zn(2+)</name>
        <dbReference type="ChEBI" id="CHEBI:29105"/>
        <label>2</label>
    </ligand>
</feature>
<feature type="domain" description="Helicase ATP-binding" evidence="13">
    <location>
        <begin position="281"/>
        <end position="447"/>
    </location>
</feature>
<evidence type="ECO:0000313" key="16">
    <source>
        <dbReference type="Proteomes" id="UP000275076"/>
    </source>
</evidence>
<dbReference type="Gene3D" id="3.40.1440.60">
    <property type="entry name" value="PriA, 3(prime) DNA-binding domain"/>
    <property type="match status" value="1"/>
</dbReference>
<dbReference type="PROSITE" id="PS51192">
    <property type="entry name" value="HELICASE_ATP_BIND_1"/>
    <property type="match status" value="1"/>
</dbReference>
<evidence type="ECO:0000313" key="15">
    <source>
        <dbReference type="EMBL" id="RSL31278.1"/>
    </source>
</evidence>
<evidence type="ECO:0000259" key="14">
    <source>
        <dbReference type="PROSITE" id="PS51194"/>
    </source>
</evidence>
<dbReference type="Pfam" id="PF18074">
    <property type="entry name" value="PriA_C"/>
    <property type="match status" value="1"/>
</dbReference>
<comment type="catalytic activity">
    <reaction evidence="12">
        <text>Couples ATP hydrolysis with the unwinding of duplex DNA by translocating in the 3'-5' direction.</text>
        <dbReference type="EC" id="5.6.2.4"/>
    </reaction>
</comment>
<evidence type="ECO:0000256" key="12">
    <source>
        <dbReference type="HAMAP-Rule" id="MF_00983"/>
    </source>
</evidence>
<accession>A0A3R9QIN8</accession>
<dbReference type="InterPro" id="IPR027417">
    <property type="entry name" value="P-loop_NTPase"/>
</dbReference>
<dbReference type="Pfam" id="PF00270">
    <property type="entry name" value="DEAD"/>
    <property type="match status" value="1"/>
</dbReference>
<dbReference type="PANTHER" id="PTHR30580">
    <property type="entry name" value="PRIMOSOMAL PROTEIN N"/>
    <property type="match status" value="1"/>
</dbReference>
<evidence type="ECO:0000259" key="13">
    <source>
        <dbReference type="PROSITE" id="PS51192"/>
    </source>
</evidence>
<comment type="catalytic activity">
    <reaction evidence="11 12">
        <text>ATP + H2O = ADP + phosphate + H(+)</text>
        <dbReference type="Rhea" id="RHEA:13065"/>
        <dbReference type="ChEBI" id="CHEBI:15377"/>
        <dbReference type="ChEBI" id="CHEBI:15378"/>
        <dbReference type="ChEBI" id="CHEBI:30616"/>
        <dbReference type="ChEBI" id="CHEBI:43474"/>
        <dbReference type="ChEBI" id="CHEBI:456216"/>
        <dbReference type="EC" id="5.6.2.4"/>
    </reaction>
</comment>
<comment type="cofactor">
    <cofactor evidence="12">
        <name>Zn(2+)</name>
        <dbReference type="ChEBI" id="CHEBI:29105"/>
    </cofactor>
    <text evidence="12">Binds 2 zinc ions per subunit.</text>
</comment>
<evidence type="ECO:0000256" key="5">
    <source>
        <dbReference type="ARBA" id="ARBA00022801"/>
    </source>
</evidence>
<organism evidence="15 16">
    <name type="scientific">Salibacterium salarium</name>
    <dbReference type="NCBI Taxonomy" id="284579"/>
    <lineage>
        <taxon>Bacteria</taxon>
        <taxon>Bacillati</taxon>
        <taxon>Bacillota</taxon>
        <taxon>Bacilli</taxon>
        <taxon>Bacillales</taxon>
        <taxon>Bacillaceae</taxon>
    </lineage>
</organism>
<evidence type="ECO:0000256" key="2">
    <source>
        <dbReference type="ARBA" id="ARBA00022705"/>
    </source>
</evidence>
<dbReference type="InterPro" id="IPR041222">
    <property type="entry name" value="PriA_3primeBD"/>
</dbReference>
<feature type="binding site" evidence="12">
    <location>
        <position position="549"/>
    </location>
    <ligand>
        <name>Zn(2+)</name>
        <dbReference type="ChEBI" id="CHEBI:29105"/>
        <label>1</label>
    </ligand>
</feature>
<dbReference type="GO" id="GO:0006269">
    <property type="term" value="P:DNA replication, synthesis of primer"/>
    <property type="evidence" value="ECO:0007669"/>
    <property type="project" value="UniProtKB-KW"/>
</dbReference>
<evidence type="ECO:0000256" key="4">
    <source>
        <dbReference type="ARBA" id="ARBA00022741"/>
    </source>
</evidence>
<dbReference type="FunFam" id="3.40.50.300:FF:000489">
    <property type="entry name" value="Primosome assembly protein PriA"/>
    <property type="match status" value="1"/>
</dbReference>
<evidence type="ECO:0000256" key="1">
    <source>
        <dbReference type="ARBA" id="ARBA00022515"/>
    </source>
</evidence>
<dbReference type="Pfam" id="PF00271">
    <property type="entry name" value="Helicase_C"/>
    <property type="match status" value="1"/>
</dbReference>
<keyword evidence="7 12" id="KW-0862">Zinc</keyword>
<dbReference type="InterPro" id="IPR042115">
    <property type="entry name" value="PriA_3primeBD_sf"/>
</dbReference>
<feature type="binding site" evidence="12">
    <location>
        <position position="509"/>
    </location>
    <ligand>
        <name>Zn(2+)</name>
        <dbReference type="ChEBI" id="CHEBI:29105"/>
        <label>1</label>
    </ligand>
</feature>
<dbReference type="GO" id="GO:1990077">
    <property type="term" value="C:primosome complex"/>
    <property type="evidence" value="ECO:0007669"/>
    <property type="project" value="UniProtKB-UniRule"/>
</dbReference>
<dbReference type="GO" id="GO:0005524">
    <property type="term" value="F:ATP binding"/>
    <property type="evidence" value="ECO:0007669"/>
    <property type="project" value="UniProtKB-UniRule"/>
</dbReference>
<dbReference type="InterPro" id="IPR014001">
    <property type="entry name" value="Helicase_ATP-bd"/>
</dbReference>
<comment type="caution">
    <text evidence="15">The sequence shown here is derived from an EMBL/GenBank/DDBJ whole genome shotgun (WGS) entry which is preliminary data.</text>
</comment>
<evidence type="ECO:0000256" key="6">
    <source>
        <dbReference type="ARBA" id="ARBA00022806"/>
    </source>
</evidence>
<evidence type="ECO:0000256" key="11">
    <source>
        <dbReference type="ARBA" id="ARBA00048988"/>
    </source>
</evidence>
<keyword evidence="2 12" id="KW-0235">DNA replication</keyword>
<dbReference type="GO" id="GO:0008270">
    <property type="term" value="F:zinc ion binding"/>
    <property type="evidence" value="ECO:0007669"/>
    <property type="project" value="UniProtKB-UniRule"/>
</dbReference>
<dbReference type="InterPro" id="IPR040498">
    <property type="entry name" value="PriA_CRR"/>
</dbReference>
<dbReference type="CDD" id="cd17929">
    <property type="entry name" value="DEXHc_priA"/>
    <property type="match status" value="1"/>
</dbReference>
<comment type="similarity">
    <text evidence="12">Belongs to the helicase family. PriA subfamily.</text>
</comment>
<keyword evidence="9 12" id="KW-0238">DNA-binding</keyword>
<dbReference type="Pfam" id="PF18319">
    <property type="entry name" value="Zn_ribbon_PriA"/>
    <property type="match status" value="1"/>
</dbReference>
<sequence length="804" mass="91881">MMYAKVIVDVAASQTNKAFDYLIPEDLQGLIQPGMRVTVPFGPRKIQGFVWKVTENTELARVKPIAEMLDPYPVLTQELLQLGEWLALETVCFLITAYQSMIPSAIRAKPKKMLQLKVDEKNLPPDLQTIFSGEKSIDWADAVKNETALPLLKKAVQNEDIEVEYLLKDQTKKKMVRTIRMCPNTHEKDFQEILGNRAKKQVQFMNWFAANLPNAPVAIPTVIEQAGVSINVIQSLIKKGLLLEEEIEEYRDPYDDQQFDQPTRPNLTDQQRHVLNPINTSVTKSSYEPFLLRGVTGSGKTEVYLRSIETVLEKGEEAIVLVPEISLTPQMVERFKERFGSQVAVLHSALSSGEKYDEWRKVHRKEVKVAVGARSAVFAPFENLGIIIIDEEHEGSYKQEDHPRYHARQVALWRGEYHRCPVILGSATPSLESFARASRHVFTLLELPDRVNKVAMPEVDVIDMRDELKKGNRSAFSELLLEKIQDRLEKKEQIVLFLNRRGYSTFVICRNCGFTASCPHCEITLTYHHSGRNLKCHYCGYNEPMMNTCPECESEHIRFFGTGTQKVQEEITNLLPEARVIRMDVDTTSRKGSHAKLLQSFRNGEADILLGTQMIAKGLDFPKITLVGVLAADTMLHLPDFRAPERTFQLLTQVSGRAGRDKLLGEVVVQTYTPDHYSIQHAKTHDFKAFSLEEMGQRKRGGYPPYYYITLVTIAHEDITKVIKTADKIASYLKQTLSPETKILGPTVSPIARIKDRYRYQCMIKYKNEPELINILNDIHFRYQKEMVNEQLSISIDMNPQMFM</sequence>
<protein>
    <recommendedName>
        <fullName evidence="12">Replication restart protein PriA</fullName>
    </recommendedName>
    <alternativeName>
        <fullName evidence="12">ATP-dependent DNA helicase PriA</fullName>
        <ecNumber evidence="12">5.6.2.4</ecNumber>
    </alternativeName>
    <alternativeName>
        <fullName evidence="12">DNA 3'-5' helicase PriA</fullName>
    </alternativeName>
</protein>
<dbReference type="GO" id="GO:0043138">
    <property type="term" value="F:3'-5' DNA helicase activity"/>
    <property type="evidence" value="ECO:0007669"/>
    <property type="project" value="UniProtKB-EC"/>
</dbReference>
<dbReference type="AlphaFoldDB" id="A0A3R9QIN8"/>
<dbReference type="CDD" id="cd18804">
    <property type="entry name" value="SF2_C_priA"/>
    <property type="match status" value="1"/>
</dbReference>
<dbReference type="Pfam" id="PF17764">
    <property type="entry name" value="PriA_3primeBD"/>
    <property type="match status" value="1"/>
</dbReference>
<keyword evidence="10 12" id="KW-0413">Isomerase</keyword>
<comment type="subunit">
    <text evidence="12">Component of the replication restart primosome.</text>
</comment>
<feature type="binding site" evidence="12">
    <location>
        <position position="512"/>
    </location>
    <ligand>
        <name>Zn(2+)</name>
        <dbReference type="ChEBI" id="CHEBI:29105"/>
        <label>1</label>
    </ligand>
</feature>
<dbReference type="GO" id="GO:0016887">
    <property type="term" value="F:ATP hydrolysis activity"/>
    <property type="evidence" value="ECO:0007669"/>
    <property type="project" value="RHEA"/>
</dbReference>
<dbReference type="HAMAP" id="MF_00983">
    <property type="entry name" value="PriA"/>
    <property type="match status" value="1"/>
</dbReference>
<dbReference type="GO" id="GO:0006310">
    <property type="term" value="P:DNA recombination"/>
    <property type="evidence" value="ECO:0007669"/>
    <property type="project" value="InterPro"/>
</dbReference>
<name>A0A3R9QIN8_9BACI</name>
<keyword evidence="8 12" id="KW-0067">ATP-binding</keyword>
<dbReference type="GO" id="GO:0006302">
    <property type="term" value="P:double-strand break repair"/>
    <property type="evidence" value="ECO:0007669"/>
    <property type="project" value="InterPro"/>
</dbReference>
<dbReference type="RefSeq" id="WP_125558888.1">
    <property type="nucleotide sequence ID" value="NZ_RBVX01000026.1"/>
</dbReference>
<dbReference type="EMBL" id="RBVX01000026">
    <property type="protein sequence ID" value="RSL31278.1"/>
    <property type="molecule type" value="Genomic_DNA"/>
</dbReference>
<dbReference type="GO" id="GO:0003677">
    <property type="term" value="F:DNA binding"/>
    <property type="evidence" value="ECO:0007669"/>
    <property type="project" value="UniProtKB-UniRule"/>
</dbReference>
<dbReference type="InterPro" id="IPR001650">
    <property type="entry name" value="Helicase_C-like"/>
</dbReference>
<keyword evidence="6 12" id="KW-0347">Helicase</keyword>
<dbReference type="SMART" id="SM00487">
    <property type="entry name" value="DEXDc"/>
    <property type="match status" value="1"/>
</dbReference>
<dbReference type="OrthoDB" id="9759544at2"/>
<keyword evidence="4 12" id="KW-0547">Nucleotide-binding</keyword>
<dbReference type="Gene3D" id="3.40.50.300">
    <property type="entry name" value="P-loop containing nucleotide triphosphate hydrolases"/>
    <property type="match status" value="2"/>
</dbReference>
<keyword evidence="16" id="KW-1185">Reference proteome</keyword>
<proteinExistence type="inferred from homology"/>